<dbReference type="PANTHER" id="PTHR33463">
    <property type="entry name" value="NB-ARC DOMAIN-CONTAINING PROTEIN-RELATED"/>
    <property type="match status" value="1"/>
</dbReference>
<evidence type="ECO:0000259" key="1">
    <source>
        <dbReference type="Pfam" id="PF23247"/>
    </source>
</evidence>
<reference evidence="2" key="2">
    <citation type="journal article" date="2015" name="Data Brief">
        <title>Shoot transcriptome of the giant reed, Arundo donax.</title>
        <authorList>
            <person name="Barrero R.A."/>
            <person name="Guerrero F.D."/>
            <person name="Moolhuijzen P."/>
            <person name="Goolsby J.A."/>
            <person name="Tidwell J."/>
            <person name="Bellgard S.E."/>
            <person name="Bellgard M.I."/>
        </authorList>
    </citation>
    <scope>NUCLEOTIDE SEQUENCE</scope>
    <source>
        <tissue evidence="2">Shoot tissue taken approximately 20 cm above the soil surface</tissue>
    </source>
</reference>
<dbReference type="EMBL" id="GBRH01207211">
    <property type="protein sequence ID" value="JAD90684.1"/>
    <property type="molecule type" value="Transcribed_RNA"/>
</dbReference>
<organism evidence="2">
    <name type="scientific">Arundo donax</name>
    <name type="common">Giant reed</name>
    <name type="synonym">Donax arundinaceus</name>
    <dbReference type="NCBI Taxonomy" id="35708"/>
    <lineage>
        <taxon>Eukaryota</taxon>
        <taxon>Viridiplantae</taxon>
        <taxon>Streptophyta</taxon>
        <taxon>Embryophyta</taxon>
        <taxon>Tracheophyta</taxon>
        <taxon>Spermatophyta</taxon>
        <taxon>Magnoliopsida</taxon>
        <taxon>Liliopsida</taxon>
        <taxon>Poales</taxon>
        <taxon>Poaceae</taxon>
        <taxon>PACMAD clade</taxon>
        <taxon>Arundinoideae</taxon>
        <taxon>Arundineae</taxon>
        <taxon>Arundo</taxon>
    </lineage>
</organism>
<proteinExistence type="predicted"/>
<name>A0A0A9DQ55_ARUDO</name>
<dbReference type="InterPro" id="IPR050905">
    <property type="entry name" value="Plant_NBS-LRR"/>
</dbReference>
<dbReference type="Gene3D" id="3.80.10.10">
    <property type="entry name" value="Ribonuclease Inhibitor"/>
    <property type="match status" value="2"/>
</dbReference>
<sequence length="699" mass="78844">MILEAGMFGHSDSNRLRVIHLCQCTFSFSSPPFLNCSNLRFLLLDHCKDKDTADHGGEEKHHSVQSDHDAGACFRKLWVLDISYTDWYFLLSEKMMELMVELRELNVKGVKNWSISHLRRGSGAGSNNNNNLLKLHVTAEPADINQAPLVVAFADLSSWSILKTVILDGCVELEQIGPNVLPPLIESFSFFSNVASKIKSMSFQGCAQFKSLLLRGLLENLEEMDMSGTVVKTLDLSATEAPRLKRLFLLRCDKLCAILWPQKGEKPKLDVLRIDTTQVASAREDNSNKVASNDTSVGSSSAIVPGASRALDDKDSYISLRDARLFWSLHRVELRTYLHMEVSSAGTIGGHKGASQGINSSKQRKPAGNLYMDDIIAMFKDNLQTDGADRDVVDAPATMWMWPCPPIPSQLWWYCNIRVQDKARTKVPQSTTGTKQETGSTTLPDFVPDQAVILHLHDSLSITSITGPAPATIDLRWSELWWCRVERCPNLEGPVFTATPSEDGKNMFWALEIFCASQLLNAGYIWDWSVSSFRPGSRSFEDLKFLYLDNCPRLIHVLPLYSSNDNGCCSLETLEIVCCGDLREVFPRDSDSEQQVPRGFPRLKHIHLHELPKLQRICGHRMFAPNLERLKIRGCWSLRRLPAVHRHSGGMPPPEVDCEKEWWAHLQWDGEEADHHPSLYKPSHSKYYKKTLLRGSVLR</sequence>
<protein>
    <recommendedName>
        <fullName evidence="1">Disease resistance protein At4g27190-like leucine-rich repeats domain-containing protein</fullName>
    </recommendedName>
</protein>
<evidence type="ECO:0000313" key="2">
    <source>
        <dbReference type="EMBL" id="JAD90684.1"/>
    </source>
</evidence>
<dbReference type="InterPro" id="IPR032675">
    <property type="entry name" value="LRR_dom_sf"/>
</dbReference>
<dbReference type="SUPFAM" id="SSF52047">
    <property type="entry name" value="RNI-like"/>
    <property type="match status" value="1"/>
</dbReference>
<dbReference type="InterPro" id="IPR057135">
    <property type="entry name" value="At4g27190-like_LRR"/>
</dbReference>
<dbReference type="AlphaFoldDB" id="A0A0A9DQ55"/>
<dbReference type="PANTHER" id="PTHR33463:SF209">
    <property type="entry name" value="DISEASE RESISTANCE PROTEIN RPS2-LIKE"/>
    <property type="match status" value="1"/>
</dbReference>
<feature type="domain" description="Disease resistance protein At4g27190-like leucine-rich repeats" evidence="1">
    <location>
        <begin position="536"/>
        <end position="641"/>
    </location>
</feature>
<reference evidence="2" key="1">
    <citation type="submission" date="2014-09" db="EMBL/GenBank/DDBJ databases">
        <authorList>
            <person name="Magalhaes I.L.F."/>
            <person name="Oliveira U."/>
            <person name="Santos F.R."/>
            <person name="Vidigal T.H.D.A."/>
            <person name="Brescovit A.D."/>
            <person name="Santos A.J."/>
        </authorList>
    </citation>
    <scope>NUCLEOTIDE SEQUENCE</scope>
    <source>
        <tissue evidence="2">Shoot tissue taken approximately 20 cm above the soil surface</tissue>
    </source>
</reference>
<dbReference type="Pfam" id="PF23247">
    <property type="entry name" value="LRR_RPS2"/>
    <property type="match status" value="1"/>
</dbReference>
<accession>A0A0A9DQ55</accession>